<dbReference type="GO" id="GO:0047632">
    <property type="term" value="F:agmatine deiminase activity"/>
    <property type="evidence" value="ECO:0007669"/>
    <property type="project" value="TreeGrafter"/>
</dbReference>
<dbReference type="OrthoDB" id="9808013at2"/>
<evidence type="ECO:0000313" key="2">
    <source>
        <dbReference type="EMBL" id="QBH14368.1"/>
    </source>
</evidence>
<keyword evidence="1" id="KW-0378">Hydrolase</keyword>
<reference evidence="2 5" key="2">
    <citation type="submission" date="2019-02" db="EMBL/GenBank/DDBJ databases">
        <title>Complete genome sequence of Desulfobacter hydrogenophilus AcRS1.</title>
        <authorList>
            <person name="Marietou A."/>
            <person name="Lund M.B."/>
            <person name="Marshall I.P.G."/>
            <person name="Schreiber L."/>
            <person name="Jorgensen B."/>
        </authorList>
    </citation>
    <scope>NUCLEOTIDE SEQUENCE [LARGE SCALE GENOMIC DNA]</scope>
    <source>
        <strain evidence="2 5">AcRS1</strain>
    </source>
</reference>
<dbReference type="PANTHER" id="PTHR31377">
    <property type="entry name" value="AGMATINE DEIMINASE-RELATED"/>
    <property type="match status" value="1"/>
</dbReference>
<dbReference type="RefSeq" id="WP_111955989.1">
    <property type="nucleotide sequence ID" value="NZ_CP036313.1"/>
</dbReference>
<keyword evidence="5" id="KW-1185">Reference proteome</keyword>
<organism evidence="3 4">
    <name type="scientific">Desulfobacter hydrogenophilus</name>
    <dbReference type="NCBI Taxonomy" id="2291"/>
    <lineage>
        <taxon>Bacteria</taxon>
        <taxon>Pseudomonadati</taxon>
        <taxon>Thermodesulfobacteriota</taxon>
        <taxon>Desulfobacteria</taxon>
        <taxon>Desulfobacterales</taxon>
        <taxon>Desulfobacteraceae</taxon>
        <taxon>Desulfobacter</taxon>
    </lineage>
</organism>
<dbReference type="Gene3D" id="3.75.10.10">
    <property type="entry name" value="L-arginine/glycine Amidinotransferase, Chain A"/>
    <property type="match status" value="1"/>
</dbReference>
<dbReference type="EMBL" id="QLNI01000016">
    <property type="protein sequence ID" value="RAM02307.1"/>
    <property type="molecule type" value="Genomic_DNA"/>
</dbReference>
<dbReference type="Proteomes" id="UP000293902">
    <property type="component" value="Chromosome"/>
</dbReference>
<evidence type="ECO:0000313" key="4">
    <source>
        <dbReference type="Proteomes" id="UP000248798"/>
    </source>
</evidence>
<dbReference type="InterPro" id="IPR007466">
    <property type="entry name" value="Peptidyl-Arg-deiminase_porph"/>
</dbReference>
<proteinExistence type="predicted"/>
<dbReference type="GO" id="GO:0004668">
    <property type="term" value="F:protein-arginine deiminase activity"/>
    <property type="evidence" value="ECO:0007669"/>
    <property type="project" value="InterPro"/>
</dbReference>
<dbReference type="AlphaFoldDB" id="A0A328FGZ7"/>
<sequence>MTQLIQIKGDHPLAGPPANGLFSIPVRTPQSDGLTMPAEWETHDACWMVWPCSEECFKGVLPEAKQTYAQVARAIADFEKVFMLVNPGQKKEAQNLCGSAVTLVDATCFDSWARDSGPTFVRDDKGKVAGIDWVFNGWGHHPLTGPCDETMATQILRRLAMRRYVAPFILEGGSIHVDGQGTLITTEQCLLDPKRNAGFTKADFENLFRTYLGIEKVLWLANGLEGDETTGHVDILATFARPGLILINSCTDPGDANFAVTEDAKKRLTDAVDASGNAIEIREIPQPERQDWKGERMDLSYINFYMPNGAVIMSAFNDPADDQAKQMIQDIFPDRTVIQIPNKPLFAGGGGIHCITQQQPAGTALPPF</sequence>
<dbReference type="SUPFAM" id="SSF55909">
    <property type="entry name" value="Pentein"/>
    <property type="match status" value="1"/>
</dbReference>
<dbReference type="Proteomes" id="UP000248798">
    <property type="component" value="Unassembled WGS sequence"/>
</dbReference>
<evidence type="ECO:0000313" key="3">
    <source>
        <dbReference type="EMBL" id="RAM02307.1"/>
    </source>
</evidence>
<reference evidence="3 4" key="1">
    <citation type="submission" date="2018-06" db="EMBL/GenBank/DDBJ databases">
        <title>Complete Genome Sequence of Desulfobacter hydrogenophilus (DSM3380).</title>
        <authorList>
            <person name="Marietou A."/>
            <person name="Schreiber L."/>
            <person name="Marshall I."/>
            <person name="Jorgensen B."/>
        </authorList>
    </citation>
    <scope>NUCLEOTIDE SEQUENCE [LARGE SCALE GENOMIC DNA]</scope>
    <source>
        <strain evidence="3 4">DSM 3380</strain>
    </source>
</reference>
<protein>
    <submittedName>
        <fullName evidence="2 3">Agmatine deiminase</fullName>
    </submittedName>
</protein>
<dbReference type="EMBL" id="CP036313">
    <property type="protein sequence ID" value="QBH14368.1"/>
    <property type="molecule type" value="Genomic_DNA"/>
</dbReference>
<dbReference type="PANTHER" id="PTHR31377:SF0">
    <property type="entry name" value="AGMATINE DEIMINASE-RELATED"/>
    <property type="match status" value="1"/>
</dbReference>
<evidence type="ECO:0000313" key="5">
    <source>
        <dbReference type="Proteomes" id="UP000293902"/>
    </source>
</evidence>
<gene>
    <name evidence="3" type="ORF">DO021_09345</name>
    <name evidence="2" type="ORF">EYB58_16450</name>
</gene>
<dbReference type="GO" id="GO:0009446">
    <property type="term" value="P:putrescine biosynthetic process"/>
    <property type="evidence" value="ECO:0007669"/>
    <property type="project" value="InterPro"/>
</dbReference>
<name>A0A328FGZ7_9BACT</name>
<accession>A0A328FGZ7</accession>
<dbReference type="Pfam" id="PF04371">
    <property type="entry name" value="PAD_porph"/>
    <property type="match status" value="1"/>
</dbReference>
<evidence type="ECO:0000256" key="1">
    <source>
        <dbReference type="ARBA" id="ARBA00022801"/>
    </source>
</evidence>